<dbReference type="Pfam" id="PF01557">
    <property type="entry name" value="FAA_hydrolase"/>
    <property type="match status" value="1"/>
</dbReference>
<feature type="domain" description="Rv2993c-like N-terminal" evidence="4">
    <location>
        <begin position="1"/>
        <end position="62"/>
    </location>
</feature>
<evidence type="ECO:0000313" key="5">
    <source>
        <dbReference type="EMBL" id="SPF39676.1"/>
    </source>
</evidence>
<gene>
    <name evidence="5" type="ORF">SBA1_290038</name>
</gene>
<evidence type="ECO:0000259" key="3">
    <source>
        <dbReference type="Pfam" id="PF01557"/>
    </source>
</evidence>
<dbReference type="InterPro" id="IPR011234">
    <property type="entry name" value="Fumarylacetoacetase-like_C"/>
</dbReference>
<name>A0A2U3KJ58_9BACT</name>
<dbReference type="PANTHER" id="PTHR11820">
    <property type="entry name" value="ACYLPYRUVASE"/>
    <property type="match status" value="1"/>
</dbReference>
<keyword evidence="2" id="KW-0479">Metal-binding</keyword>
<evidence type="ECO:0000256" key="1">
    <source>
        <dbReference type="ARBA" id="ARBA00010211"/>
    </source>
</evidence>
<dbReference type="Proteomes" id="UP000238701">
    <property type="component" value="Unassembled WGS sequence"/>
</dbReference>
<evidence type="ECO:0000259" key="4">
    <source>
        <dbReference type="Pfam" id="PF10370"/>
    </source>
</evidence>
<dbReference type="Gene3D" id="3.90.850.10">
    <property type="entry name" value="Fumarylacetoacetase-like, C-terminal domain"/>
    <property type="match status" value="1"/>
</dbReference>
<feature type="domain" description="Fumarylacetoacetase-like C-terminal" evidence="3">
    <location>
        <begin position="67"/>
        <end position="267"/>
    </location>
</feature>
<keyword evidence="5" id="KW-0456">Lyase</keyword>
<dbReference type="GO" id="GO:0019752">
    <property type="term" value="P:carboxylic acid metabolic process"/>
    <property type="evidence" value="ECO:0007669"/>
    <property type="project" value="UniProtKB-ARBA"/>
</dbReference>
<dbReference type="SUPFAM" id="SSF56529">
    <property type="entry name" value="FAH"/>
    <property type="match status" value="1"/>
</dbReference>
<sequence length="270" mass="29205">MRYCRFQFNGQAQYGLVELVAGREAIVRILLTPPEEADGDLESLRTRRIEPIPLEEAVLLPPVRPSKIVCVGRNYREHAAELGHEVPQEPLIFLKATSALLPPGGTIRRPKISGRVDYEGELGVVIGKTCHQPAADVDIRQYILGYTCVNDVTARDLQNKDGQWSRAKGFDTFCPVGPLVTDEIDPCFGVGAGVGVETRVNGAVRQQGNTRDFIFALDVVIRHIAQAMTLFPGDLIPSGTPAGVGPLVAGDVVEVTVEGVGTLRNTVADE</sequence>
<evidence type="ECO:0000313" key="6">
    <source>
        <dbReference type="Proteomes" id="UP000238701"/>
    </source>
</evidence>
<dbReference type="Pfam" id="PF10370">
    <property type="entry name" value="Rv2993c-like_N"/>
    <property type="match status" value="1"/>
</dbReference>
<dbReference type="GO" id="GO:0018800">
    <property type="term" value="F:5-oxopent-3-ene-1,2,5-tricarboxylate decarboxylase activity"/>
    <property type="evidence" value="ECO:0007669"/>
    <property type="project" value="UniProtKB-EC"/>
</dbReference>
<organism evidence="5 6">
    <name type="scientific">Candidatus Sulfotelmatobacter kueseliae</name>
    <dbReference type="NCBI Taxonomy" id="2042962"/>
    <lineage>
        <taxon>Bacteria</taxon>
        <taxon>Pseudomonadati</taxon>
        <taxon>Acidobacteriota</taxon>
        <taxon>Terriglobia</taxon>
        <taxon>Terriglobales</taxon>
        <taxon>Candidatus Korobacteraceae</taxon>
        <taxon>Candidatus Sulfotelmatobacter</taxon>
    </lineage>
</organism>
<dbReference type="PANTHER" id="PTHR11820:SF7">
    <property type="entry name" value="ACYLPYRUVASE FAHD1, MITOCHONDRIAL"/>
    <property type="match status" value="1"/>
</dbReference>
<proteinExistence type="inferred from homology"/>
<dbReference type="OrthoDB" id="9805307at2"/>
<reference evidence="6" key="1">
    <citation type="submission" date="2018-02" db="EMBL/GenBank/DDBJ databases">
        <authorList>
            <person name="Hausmann B."/>
        </authorList>
    </citation>
    <scope>NUCLEOTIDE SEQUENCE [LARGE SCALE GENOMIC DNA]</scope>
    <source>
        <strain evidence="6">Peat soil MAG SbA1</strain>
    </source>
</reference>
<dbReference type="FunFam" id="3.90.850.10:FF:000002">
    <property type="entry name" value="2-hydroxyhepta-2,4-diene-1,7-dioate isomerase"/>
    <property type="match status" value="1"/>
</dbReference>
<dbReference type="EMBL" id="OMOD01000121">
    <property type="protein sequence ID" value="SPF39676.1"/>
    <property type="molecule type" value="Genomic_DNA"/>
</dbReference>
<protein>
    <submittedName>
        <fullName evidence="5">5-oxopent-3-ene-1,2,5-tricarboxylate decarboxylase</fullName>
        <ecNumber evidence="5">4.1.1.68</ecNumber>
    </submittedName>
</protein>
<accession>A0A2U3KJ58</accession>
<dbReference type="AlphaFoldDB" id="A0A2U3KJ58"/>
<evidence type="ECO:0000256" key="2">
    <source>
        <dbReference type="ARBA" id="ARBA00022723"/>
    </source>
</evidence>
<dbReference type="InterPro" id="IPR036663">
    <property type="entry name" value="Fumarylacetoacetase_C_sf"/>
</dbReference>
<dbReference type="EC" id="4.1.1.68" evidence="5"/>
<dbReference type="GO" id="GO:0046872">
    <property type="term" value="F:metal ion binding"/>
    <property type="evidence" value="ECO:0007669"/>
    <property type="project" value="UniProtKB-KW"/>
</dbReference>
<dbReference type="GO" id="GO:0018773">
    <property type="term" value="F:acetylpyruvate hydrolase activity"/>
    <property type="evidence" value="ECO:0007669"/>
    <property type="project" value="TreeGrafter"/>
</dbReference>
<dbReference type="InterPro" id="IPR018833">
    <property type="entry name" value="Rv2993c-like_N"/>
</dbReference>
<comment type="similarity">
    <text evidence="1">Belongs to the FAH family.</text>
</comment>
<dbReference type="GO" id="GO:0016853">
    <property type="term" value="F:isomerase activity"/>
    <property type="evidence" value="ECO:0007669"/>
    <property type="project" value="UniProtKB-ARBA"/>
</dbReference>